<dbReference type="SUPFAM" id="SSF48371">
    <property type="entry name" value="ARM repeat"/>
    <property type="match status" value="1"/>
</dbReference>
<dbReference type="InterPro" id="IPR016024">
    <property type="entry name" value="ARM-type_fold"/>
</dbReference>
<protein>
    <submittedName>
        <fullName evidence="3">Phage-related protein</fullName>
    </submittedName>
</protein>
<accession>A0A174Z8D9</accession>
<keyword evidence="1" id="KW-0175">Coiled coil</keyword>
<sequence>MADGNGASVGTISLSLIIDAELDKQLSALQKSIQSQWDKVGETAEKALTDSVEKAADKAVKPVEKVGKAVEKTVTQSVEKAVQKVEKPAEEVGKTLESSISESAEKASETLEKALVEPVKEAEKEAESLGKAINNKYEFGPGYSKEAMDFVNNYQPKSDKKKSKEKEELPKIDVGSFEIPSEPIDRLNKSLELTNEKIELAQEKWKQLNREMAALSDKDMAGEKGNAVIEKINAVETSMLKLQQQSEATKAKIDKAAEPSPAIDKTAAKVDKLVDNVNSSAKKVESSVNNSVIKPVKKIGTTAQRSFGKARTSANGFGKALGEIGKSVKSALKSTFLMAGLYAVFRGVRTVIENATSANKEFDASVKQIKGNLQVAFTPIVNAIMPALNTLASGLATATKAIASFISGLFGTTYKKSLEAAKKVEAVGKKAKENSRFLASFDEMNVASDNSSDSNASNLAELDSEGDKTAEGIGNKIREQIKKGFALLKKQFANVKKYFDTNFAPIFAEIGKKFAPVIEGFKDNMSKAWSDMATLAEPFKNYIVNNLTPALQTAFQYVGTVASGLGDTFNLVFGQMWDNVIFPTLEKMTTTVLPLLTDQWTAMADVMTTTFNTIKPLFDKVFTTGIMPVLETLQDIWSKLWDSSAKVWDKYGKPTMEAIKSLVTSVGDTVMKVYESLIQPVVKWVCDSLKSMWDSAIKPIYEKTAAVISKIIQCINTVWVNFLKPCVDWIVKTMGPLISNVLNAIKNVFDTVFSYIGTVVGTALDTFGGLLDFITGVFSGDWDKAWNGIKDTVKAVWDGIWGVIKSTVNLIIDGINMLWTGIYNAVKGLVDAVGGVAGVIGDILGQDWHFSMPENPPLIPKLAKGGLAYAPTLAMVGDNRNAGTDPEVIAPLSKLKDIIGSGGDMTEVVLLLREILEFLKGLNIIAKGEVDGKTLYRLIVQLNKENTYRTGVNALG</sequence>
<feature type="coiled-coil region" evidence="1">
    <location>
        <begin position="184"/>
        <end position="218"/>
    </location>
</feature>
<dbReference type="AlphaFoldDB" id="A0A174Z8D9"/>
<dbReference type="EMBL" id="CZBY01000001">
    <property type="protein sequence ID" value="CUQ80558.1"/>
    <property type="molecule type" value="Genomic_DNA"/>
</dbReference>
<dbReference type="OrthoDB" id="9780715at2"/>
<dbReference type="Gene3D" id="1.20.120.20">
    <property type="entry name" value="Apolipoprotein"/>
    <property type="match status" value="1"/>
</dbReference>
<evidence type="ECO:0000256" key="2">
    <source>
        <dbReference type="SAM" id="MobiDB-lite"/>
    </source>
</evidence>
<feature type="region of interest" description="Disordered" evidence="2">
    <location>
        <begin position="448"/>
        <end position="469"/>
    </location>
</feature>
<evidence type="ECO:0000313" key="4">
    <source>
        <dbReference type="Proteomes" id="UP000095662"/>
    </source>
</evidence>
<evidence type="ECO:0000256" key="1">
    <source>
        <dbReference type="SAM" id="Coils"/>
    </source>
</evidence>
<dbReference type="Gene3D" id="1.10.287.700">
    <property type="entry name" value="Helix hairpin bin"/>
    <property type="match status" value="1"/>
</dbReference>
<feature type="compositionally biased region" description="Low complexity" evidence="2">
    <location>
        <begin position="448"/>
        <end position="458"/>
    </location>
</feature>
<reference evidence="3 4" key="1">
    <citation type="submission" date="2015-09" db="EMBL/GenBank/DDBJ databases">
        <authorList>
            <consortium name="Pathogen Informatics"/>
        </authorList>
    </citation>
    <scope>NUCLEOTIDE SEQUENCE [LARGE SCALE GENOMIC DNA]</scope>
    <source>
        <strain evidence="3 4">2789STDY5834928</strain>
    </source>
</reference>
<gene>
    <name evidence="3" type="ORF">ERS852540_00018</name>
</gene>
<evidence type="ECO:0000313" key="3">
    <source>
        <dbReference type="EMBL" id="CUQ80558.1"/>
    </source>
</evidence>
<name>A0A174Z8D9_9FIRM</name>
<dbReference type="STRING" id="39492.ERS852540_00018"/>
<proteinExistence type="predicted"/>
<dbReference type="Proteomes" id="UP000095662">
    <property type="component" value="Unassembled WGS sequence"/>
</dbReference>
<organism evidence="3 4">
    <name type="scientific">[Eubacterium] siraeum</name>
    <dbReference type="NCBI Taxonomy" id="39492"/>
    <lineage>
        <taxon>Bacteria</taxon>
        <taxon>Bacillati</taxon>
        <taxon>Bacillota</taxon>
        <taxon>Clostridia</taxon>
        <taxon>Eubacteriales</taxon>
        <taxon>Oscillospiraceae</taxon>
        <taxon>Oscillospiraceae incertae sedis</taxon>
    </lineage>
</organism>